<dbReference type="InterPro" id="IPR036186">
    <property type="entry name" value="Serpin_sf"/>
</dbReference>
<dbReference type="OrthoDB" id="9518664at2759"/>
<protein>
    <submittedName>
        <fullName evidence="4">SERPIN domain-containing protein</fullName>
    </submittedName>
</protein>
<dbReference type="AlphaFoldDB" id="A0A183EXQ0"/>
<feature type="domain" description="Serpin" evidence="1">
    <location>
        <begin position="3"/>
        <end position="62"/>
    </location>
</feature>
<evidence type="ECO:0000313" key="4">
    <source>
        <dbReference type="WBParaSite" id="GPUH_0002577101-mRNA-1"/>
    </source>
</evidence>
<name>A0A183EXQ0_9BILA</name>
<evidence type="ECO:0000313" key="2">
    <source>
        <dbReference type="EMBL" id="VDN44603.1"/>
    </source>
</evidence>
<keyword evidence="3" id="KW-1185">Reference proteome</keyword>
<sequence>MHDLNDEIAQNKTRSYTLEKANRLYIHRELVLKYAFVAAMEKYYAEQMKLVDFRANPDAIAQVFSICL</sequence>
<organism evidence="4">
    <name type="scientific">Gongylonema pulchrum</name>
    <dbReference type="NCBI Taxonomy" id="637853"/>
    <lineage>
        <taxon>Eukaryota</taxon>
        <taxon>Metazoa</taxon>
        <taxon>Ecdysozoa</taxon>
        <taxon>Nematoda</taxon>
        <taxon>Chromadorea</taxon>
        <taxon>Rhabditida</taxon>
        <taxon>Spirurina</taxon>
        <taxon>Spiruromorpha</taxon>
        <taxon>Spiruroidea</taxon>
        <taxon>Gongylonematidae</taxon>
        <taxon>Gongylonema</taxon>
    </lineage>
</organism>
<evidence type="ECO:0000313" key="3">
    <source>
        <dbReference type="Proteomes" id="UP000271098"/>
    </source>
</evidence>
<dbReference type="SUPFAM" id="SSF56574">
    <property type="entry name" value="Serpins"/>
    <property type="match status" value="1"/>
</dbReference>
<evidence type="ECO:0000259" key="1">
    <source>
        <dbReference type="Pfam" id="PF00079"/>
    </source>
</evidence>
<accession>A0A183EXQ0</accession>
<reference evidence="2 3" key="2">
    <citation type="submission" date="2018-11" db="EMBL/GenBank/DDBJ databases">
        <authorList>
            <consortium name="Pathogen Informatics"/>
        </authorList>
    </citation>
    <scope>NUCLEOTIDE SEQUENCE [LARGE SCALE GENOMIC DNA]</scope>
</reference>
<dbReference type="Pfam" id="PF00079">
    <property type="entry name" value="Serpin"/>
    <property type="match status" value="1"/>
</dbReference>
<gene>
    <name evidence="2" type="ORF">GPUH_LOCUS25739</name>
</gene>
<proteinExistence type="predicted"/>
<dbReference type="InterPro" id="IPR023796">
    <property type="entry name" value="Serpin_dom"/>
</dbReference>
<dbReference type="EMBL" id="UYRT01106627">
    <property type="protein sequence ID" value="VDN44603.1"/>
    <property type="molecule type" value="Genomic_DNA"/>
</dbReference>
<dbReference type="InterPro" id="IPR042178">
    <property type="entry name" value="Serpin_sf_1"/>
</dbReference>
<reference evidence="4" key="1">
    <citation type="submission" date="2016-06" db="UniProtKB">
        <authorList>
            <consortium name="WormBaseParasite"/>
        </authorList>
    </citation>
    <scope>IDENTIFICATION</scope>
</reference>
<dbReference type="Proteomes" id="UP000271098">
    <property type="component" value="Unassembled WGS sequence"/>
</dbReference>
<dbReference type="WBParaSite" id="GPUH_0002577101-mRNA-1">
    <property type="protein sequence ID" value="GPUH_0002577101-mRNA-1"/>
    <property type="gene ID" value="GPUH_0002577101"/>
</dbReference>
<dbReference type="Gene3D" id="3.30.497.10">
    <property type="entry name" value="Antithrombin, subunit I, domain 2"/>
    <property type="match status" value="1"/>
</dbReference>